<dbReference type="SUPFAM" id="SSF52833">
    <property type="entry name" value="Thioredoxin-like"/>
    <property type="match status" value="1"/>
</dbReference>
<protein>
    <submittedName>
        <fullName evidence="3">Glutathione S-transferase</fullName>
    </submittedName>
</protein>
<dbReference type="Gene3D" id="1.20.1050.10">
    <property type="match status" value="1"/>
</dbReference>
<evidence type="ECO:0000259" key="2">
    <source>
        <dbReference type="PROSITE" id="PS50405"/>
    </source>
</evidence>
<dbReference type="STRING" id="439228.SAMN06295920_101106"/>
<dbReference type="SUPFAM" id="SSF47616">
    <property type="entry name" value="GST C-terminal domain-like"/>
    <property type="match status" value="1"/>
</dbReference>
<dbReference type="PANTHER" id="PTHR44051:SF8">
    <property type="entry name" value="GLUTATHIONE S-TRANSFERASE GSTA"/>
    <property type="match status" value="1"/>
</dbReference>
<evidence type="ECO:0000313" key="4">
    <source>
        <dbReference type="Proteomes" id="UP000189818"/>
    </source>
</evidence>
<dbReference type="PROSITE" id="PS50405">
    <property type="entry name" value="GST_CTER"/>
    <property type="match status" value="1"/>
</dbReference>
<dbReference type="PANTHER" id="PTHR44051">
    <property type="entry name" value="GLUTATHIONE S-TRANSFERASE-RELATED"/>
    <property type="match status" value="1"/>
</dbReference>
<feature type="domain" description="GST C-terminal" evidence="2">
    <location>
        <begin position="85"/>
        <end position="215"/>
    </location>
</feature>
<keyword evidence="4" id="KW-1185">Reference proteome</keyword>
<dbReference type="AlphaFoldDB" id="A0A1T4ZRC1"/>
<organism evidence="3 4">
    <name type="scientific">Rhizorhabdus histidinilytica</name>
    <dbReference type="NCBI Taxonomy" id="439228"/>
    <lineage>
        <taxon>Bacteria</taxon>
        <taxon>Pseudomonadati</taxon>
        <taxon>Pseudomonadota</taxon>
        <taxon>Alphaproteobacteria</taxon>
        <taxon>Sphingomonadales</taxon>
        <taxon>Sphingomonadaceae</taxon>
        <taxon>Rhizorhabdus</taxon>
    </lineage>
</organism>
<feature type="domain" description="GST N-terminal" evidence="1">
    <location>
        <begin position="1"/>
        <end position="80"/>
    </location>
</feature>
<dbReference type="OrthoDB" id="9794721at2"/>
<dbReference type="PROSITE" id="PS50404">
    <property type="entry name" value="GST_NTER"/>
    <property type="match status" value="1"/>
</dbReference>
<dbReference type="Proteomes" id="UP000189818">
    <property type="component" value="Unassembled WGS sequence"/>
</dbReference>
<keyword evidence="3" id="KW-0808">Transferase</keyword>
<gene>
    <name evidence="3" type="ORF">SAMN06295920_101106</name>
</gene>
<dbReference type="InterPro" id="IPR036249">
    <property type="entry name" value="Thioredoxin-like_sf"/>
</dbReference>
<dbReference type="InterPro" id="IPR040079">
    <property type="entry name" value="Glutathione_S-Trfase"/>
</dbReference>
<name>A0A1T4ZRC1_9SPHN</name>
<dbReference type="InterPro" id="IPR036282">
    <property type="entry name" value="Glutathione-S-Trfase_C_sf"/>
</dbReference>
<dbReference type="EMBL" id="FUYM01000001">
    <property type="protein sequence ID" value="SKB25331.1"/>
    <property type="molecule type" value="Genomic_DNA"/>
</dbReference>
<reference evidence="4" key="1">
    <citation type="submission" date="2017-02" db="EMBL/GenBank/DDBJ databases">
        <authorList>
            <person name="Varghese N."/>
            <person name="Submissions S."/>
        </authorList>
    </citation>
    <scope>NUCLEOTIDE SEQUENCE [LARGE SCALE GENOMIC DNA]</scope>
    <source>
        <strain evidence="4">UM2</strain>
    </source>
</reference>
<sequence length="223" mass="25449">MWQLYQFPLCPFSRKVRLQMEEKGIAYDLVRESPWLRRDEFLDLNPVGQTPVLVDPGSGVTLIHSCAISEFIEETVEPVPMLPGSAAARGEIRRLVAYFDEKFYADVVGPLLYERALKRIVHRASPDAGVLRQAMKAVNDHLDYIDYLVGSRRWIGGQLLSLADLACAAHLSVADYLGGIDWRGHEETKQWYSGMKSRRSLRTILSERMELVSPPEHYEKPDF</sequence>
<evidence type="ECO:0000259" key="1">
    <source>
        <dbReference type="PROSITE" id="PS50404"/>
    </source>
</evidence>
<dbReference type="Gene3D" id="3.40.30.10">
    <property type="entry name" value="Glutaredoxin"/>
    <property type="match status" value="1"/>
</dbReference>
<dbReference type="CDD" id="cd00299">
    <property type="entry name" value="GST_C_family"/>
    <property type="match status" value="1"/>
</dbReference>
<proteinExistence type="predicted"/>
<dbReference type="InterPro" id="IPR004045">
    <property type="entry name" value="Glutathione_S-Trfase_N"/>
</dbReference>
<dbReference type="SFLD" id="SFLDG00358">
    <property type="entry name" value="Main_(cytGST)"/>
    <property type="match status" value="1"/>
</dbReference>
<evidence type="ECO:0000313" key="3">
    <source>
        <dbReference type="EMBL" id="SKB25331.1"/>
    </source>
</evidence>
<dbReference type="Pfam" id="PF13409">
    <property type="entry name" value="GST_N_2"/>
    <property type="match status" value="1"/>
</dbReference>
<dbReference type="CDD" id="cd00570">
    <property type="entry name" value="GST_N_family"/>
    <property type="match status" value="1"/>
</dbReference>
<dbReference type="SFLD" id="SFLDS00019">
    <property type="entry name" value="Glutathione_Transferase_(cytos"/>
    <property type="match status" value="1"/>
</dbReference>
<dbReference type="GO" id="GO:0016740">
    <property type="term" value="F:transferase activity"/>
    <property type="evidence" value="ECO:0007669"/>
    <property type="project" value="UniProtKB-KW"/>
</dbReference>
<dbReference type="InterPro" id="IPR010987">
    <property type="entry name" value="Glutathione-S-Trfase_C-like"/>
</dbReference>
<dbReference type="RefSeq" id="WP_079646096.1">
    <property type="nucleotide sequence ID" value="NZ_FUYM01000001.1"/>
</dbReference>
<accession>A0A1T4ZRC1</accession>